<dbReference type="PROSITE" id="PS00138">
    <property type="entry name" value="SUBTILASE_SER"/>
    <property type="match status" value="1"/>
</dbReference>
<keyword evidence="10" id="KW-1185">Reference proteome</keyword>
<dbReference type="InterPro" id="IPR015500">
    <property type="entry name" value="Peptidase_S8_subtilisin-rel"/>
</dbReference>
<evidence type="ECO:0000313" key="9">
    <source>
        <dbReference type="EMBL" id="NYH77780.1"/>
    </source>
</evidence>
<dbReference type="RefSeq" id="WP_218861976.1">
    <property type="nucleotide sequence ID" value="NZ_JACBYW010000001.1"/>
</dbReference>
<keyword evidence="3 5" id="KW-0378">Hydrolase</keyword>
<feature type="region of interest" description="Disordered" evidence="7">
    <location>
        <begin position="1"/>
        <end position="33"/>
    </location>
</feature>
<organism evidence="9 10">
    <name type="scientific">Actinopolyspora biskrensis</name>
    <dbReference type="NCBI Taxonomy" id="1470178"/>
    <lineage>
        <taxon>Bacteria</taxon>
        <taxon>Bacillati</taxon>
        <taxon>Actinomycetota</taxon>
        <taxon>Actinomycetes</taxon>
        <taxon>Actinopolysporales</taxon>
        <taxon>Actinopolysporaceae</taxon>
        <taxon>Actinopolyspora</taxon>
    </lineage>
</organism>
<dbReference type="InterPro" id="IPR023828">
    <property type="entry name" value="Peptidase_S8_Ser-AS"/>
</dbReference>
<name>A0A852YUN9_9ACTN</name>
<dbReference type="GO" id="GO:0004252">
    <property type="term" value="F:serine-type endopeptidase activity"/>
    <property type="evidence" value="ECO:0007669"/>
    <property type="project" value="UniProtKB-UniRule"/>
</dbReference>
<dbReference type="Pfam" id="PF00082">
    <property type="entry name" value="Peptidase_S8"/>
    <property type="match status" value="1"/>
</dbReference>
<comment type="similarity">
    <text evidence="1 5 6">Belongs to the peptidase S8 family.</text>
</comment>
<evidence type="ECO:0000256" key="1">
    <source>
        <dbReference type="ARBA" id="ARBA00011073"/>
    </source>
</evidence>
<dbReference type="PROSITE" id="PS00136">
    <property type="entry name" value="SUBTILASE_ASP"/>
    <property type="match status" value="1"/>
</dbReference>
<dbReference type="Proteomes" id="UP000548304">
    <property type="component" value="Unassembled WGS sequence"/>
</dbReference>
<dbReference type="EMBL" id="JACBYW010000001">
    <property type="protein sequence ID" value="NYH77780.1"/>
    <property type="molecule type" value="Genomic_DNA"/>
</dbReference>
<evidence type="ECO:0000256" key="2">
    <source>
        <dbReference type="ARBA" id="ARBA00022670"/>
    </source>
</evidence>
<evidence type="ECO:0000256" key="3">
    <source>
        <dbReference type="ARBA" id="ARBA00022801"/>
    </source>
</evidence>
<comment type="caution">
    <text evidence="9">The sequence shown here is derived from an EMBL/GenBank/DDBJ whole genome shotgun (WGS) entry which is preliminary data.</text>
</comment>
<feature type="active site" description="Charge relay system" evidence="5">
    <location>
        <position position="191"/>
    </location>
</feature>
<feature type="domain" description="Peptidase S8/S53" evidence="8">
    <location>
        <begin position="182"/>
        <end position="431"/>
    </location>
</feature>
<proteinExistence type="inferred from homology"/>
<dbReference type="InterPro" id="IPR050131">
    <property type="entry name" value="Peptidase_S8_subtilisin-like"/>
</dbReference>
<evidence type="ECO:0000256" key="4">
    <source>
        <dbReference type="ARBA" id="ARBA00022825"/>
    </source>
</evidence>
<dbReference type="PANTHER" id="PTHR43806">
    <property type="entry name" value="PEPTIDASE S8"/>
    <property type="match status" value="1"/>
</dbReference>
<dbReference type="InterPro" id="IPR023827">
    <property type="entry name" value="Peptidase_S8_Asp-AS"/>
</dbReference>
<dbReference type="GO" id="GO:0006508">
    <property type="term" value="P:proteolysis"/>
    <property type="evidence" value="ECO:0007669"/>
    <property type="project" value="UniProtKB-KW"/>
</dbReference>
<sequence>MAGSNPSPGSPSSGNGDSKRAHGAPAEGSDASTGRYVVVLSDEVFAREADGIETLRSLSGTSDIVSTSDFEFGALDVDQAASAGATMFGDLGLGVFSADPDRAEAIAEAAAQDSRIVSVEPEQLMYALGDSGRASEADGGTAERISAAPTWSVASPSQQFADTDQATWGLQATDTTKSPLAGAGISVAVLDTGFDTQHPDFEGRELSTRSFVPGQPGQDGNGHGTHCVGTSCGPQNPPEPPGSRRYGVAAEAEILVGKVLGDQGSGSDTEILAAINWAIKNDCRVISMSLGANSRQVSKRYETVGQRALNRGSLIIAAAGNNAERSAGDPGFVGVPANSPSIMAVAALDSKLGIADFSARSSSVEGGQVDIAAPGVEVYSSWPMDQRYNTISGTSMATPHVSGIAALWAERSGARGEALWSTLVRAAQRLELPAADVGAGLVKAPL</sequence>
<feature type="active site" description="Charge relay system" evidence="5">
    <location>
        <position position="395"/>
    </location>
</feature>
<evidence type="ECO:0000259" key="8">
    <source>
        <dbReference type="Pfam" id="PF00082"/>
    </source>
</evidence>
<dbReference type="PRINTS" id="PR00723">
    <property type="entry name" value="SUBTILISIN"/>
</dbReference>
<evidence type="ECO:0000313" key="10">
    <source>
        <dbReference type="Proteomes" id="UP000548304"/>
    </source>
</evidence>
<dbReference type="InterPro" id="IPR036852">
    <property type="entry name" value="Peptidase_S8/S53_dom_sf"/>
</dbReference>
<dbReference type="SUPFAM" id="SSF52743">
    <property type="entry name" value="Subtilisin-like"/>
    <property type="match status" value="1"/>
</dbReference>
<dbReference type="PANTHER" id="PTHR43806:SF11">
    <property type="entry name" value="CEREVISIN-RELATED"/>
    <property type="match status" value="1"/>
</dbReference>
<feature type="compositionally biased region" description="Low complexity" evidence="7">
    <location>
        <begin position="1"/>
        <end position="16"/>
    </location>
</feature>
<dbReference type="Gene3D" id="3.40.50.200">
    <property type="entry name" value="Peptidase S8/S53 domain"/>
    <property type="match status" value="1"/>
</dbReference>
<evidence type="ECO:0000256" key="6">
    <source>
        <dbReference type="RuleBase" id="RU003355"/>
    </source>
</evidence>
<feature type="active site" description="Charge relay system" evidence="5">
    <location>
        <position position="223"/>
    </location>
</feature>
<dbReference type="PROSITE" id="PS51892">
    <property type="entry name" value="SUBTILASE"/>
    <property type="match status" value="1"/>
</dbReference>
<accession>A0A852YUN9</accession>
<protein>
    <submittedName>
        <fullName evidence="9">Subtilisin family serine protease</fullName>
    </submittedName>
</protein>
<dbReference type="InterPro" id="IPR000209">
    <property type="entry name" value="Peptidase_S8/S53_dom"/>
</dbReference>
<keyword evidence="2 5" id="KW-0645">Protease</keyword>
<gene>
    <name evidence="9" type="ORF">FHR84_001094</name>
</gene>
<dbReference type="AlphaFoldDB" id="A0A852YUN9"/>
<evidence type="ECO:0000256" key="5">
    <source>
        <dbReference type="PROSITE-ProRule" id="PRU01240"/>
    </source>
</evidence>
<keyword evidence="4 5" id="KW-0720">Serine protease</keyword>
<reference evidence="9 10" key="1">
    <citation type="submission" date="2020-07" db="EMBL/GenBank/DDBJ databases">
        <title>Genomic Encyclopedia of Type Strains, Phase III (KMG-III): the genomes of soil and plant-associated and newly described type strains.</title>
        <authorList>
            <person name="Whitman W."/>
        </authorList>
    </citation>
    <scope>NUCLEOTIDE SEQUENCE [LARGE SCALE GENOMIC DNA]</scope>
    <source>
        <strain evidence="9 10">CECT 8576</strain>
    </source>
</reference>
<evidence type="ECO:0000256" key="7">
    <source>
        <dbReference type="SAM" id="MobiDB-lite"/>
    </source>
</evidence>